<name>A0A016SG66_9BILA</name>
<dbReference type="InterPro" id="IPR011009">
    <property type="entry name" value="Kinase-like_dom_sf"/>
</dbReference>
<dbReference type="EMBL" id="JARK01001569">
    <property type="protein sequence ID" value="EYB89299.1"/>
    <property type="molecule type" value="Genomic_DNA"/>
</dbReference>
<organism evidence="3 4">
    <name type="scientific">Ancylostoma ceylanicum</name>
    <dbReference type="NCBI Taxonomy" id="53326"/>
    <lineage>
        <taxon>Eukaryota</taxon>
        <taxon>Metazoa</taxon>
        <taxon>Ecdysozoa</taxon>
        <taxon>Nematoda</taxon>
        <taxon>Chromadorea</taxon>
        <taxon>Rhabditida</taxon>
        <taxon>Rhabditina</taxon>
        <taxon>Rhabditomorpha</taxon>
        <taxon>Strongyloidea</taxon>
        <taxon>Ancylostomatidae</taxon>
        <taxon>Ancylostomatinae</taxon>
        <taxon>Ancylostoma</taxon>
    </lineage>
</organism>
<dbReference type="GO" id="GO:0005737">
    <property type="term" value="C:cytoplasm"/>
    <property type="evidence" value="ECO:0007669"/>
    <property type="project" value="TreeGrafter"/>
</dbReference>
<dbReference type="Pfam" id="PF24520">
    <property type="entry name" value="ARM_KNTC1_1st"/>
    <property type="match status" value="1"/>
</dbReference>
<feature type="region of interest" description="Disordered" evidence="1">
    <location>
        <begin position="222"/>
        <end position="313"/>
    </location>
</feature>
<dbReference type="STRING" id="53326.A0A016SG66"/>
<dbReference type="InterPro" id="IPR019527">
    <property type="entry name" value="RZZ-complex_KNTC1/ROD_C"/>
</dbReference>
<feature type="compositionally biased region" description="Basic and acidic residues" evidence="1">
    <location>
        <begin position="271"/>
        <end position="294"/>
    </location>
</feature>
<dbReference type="InterPro" id="IPR055404">
    <property type="entry name" value="ARM_KNTC1_2nd"/>
</dbReference>
<evidence type="ECO:0000313" key="3">
    <source>
        <dbReference type="EMBL" id="EYB89299.1"/>
    </source>
</evidence>
<evidence type="ECO:0000313" key="4">
    <source>
        <dbReference type="Proteomes" id="UP000024635"/>
    </source>
</evidence>
<dbReference type="Pfam" id="PF10493">
    <property type="entry name" value="Rod_C"/>
    <property type="match status" value="1"/>
</dbReference>
<reference evidence="4" key="1">
    <citation type="journal article" date="2015" name="Nat. Genet.">
        <title>The genome and transcriptome of the zoonotic hookworm Ancylostoma ceylanicum identify infection-specific gene families.</title>
        <authorList>
            <person name="Schwarz E.M."/>
            <person name="Hu Y."/>
            <person name="Antoshechkin I."/>
            <person name="Miller M.M."/>
            <person name="Sternberg P.W."/>
            <person name="Aroian R.V."/>
        </authorList>
    </citation>
    <scope>NUCLEOTIDE SEQUENCE</scope>
    <source>
        <strain evidence="4">HY135</strain>
    </source>
</reference>
<dbReference type="GO" id="GO:0000070">
    <property type="term" value="P:mitotic sister chromatid segregation"/>
    <property type="evidence" value="ECO:0007669"/>
    <property type="project" value="TreeGrafter"/>
</dbReference>
<dbReference type="Pfam" id="PF24516">
    <property type="entry name" value="ARM_KNTC1_2nd"/>
    <property type="match status" value="1"/>
</dbReference>
<dbReference type="Pfam" id="PF00069">
    <property type="entry name" value="Pkinase"/>
    <property type="match status" value="1"/>
</dbReference>
<dbReference type="GO" id="GO:0004672">
    <property type="term" value="F:protein kinase activity"/>
    <property type="evidence" value="ECO:0007669"/>
    <property type="project" value="InterPro"/>
</dbReference>
<comment type="caution">
    <text evidence="3">The sequence shown here is derived from an EMBL/GenBank/DDBJ whole genome shotgun (WGS) entry which is preliminary data.</text>
</comment>
<dbReference type="InterPro" id="IPR008271">
    <property type="entry name" value="Ser/Thr_kinase_AS"/>
</dbReference>
<feature type="domain" description="Protein kinase" evidence="2">
    <location>
        <begin position="1"/>
        <end position="190"/>
    </location>
</feature>
<sequence length="2499" mass="281754">MNLLDRNLEKLREQTGAFKPATVFYIAMEVMSALAFLHSHRYIHRDVKLTNICIGSGQAVARIFLIDYGDTVKSGKKIRYGTPDAFTLPFWSLDAHKRGLARERGDAESWFYVLVELLAPGCLPWNKMNAEADVQAAKQTLWSEGPNLTSSPHVHLLQELIRISGNSFDHETAKMIARDGLDTNRSGPLALEWAPPAVKINFQPLQQTSLKKLGARIAALKKGQGKTSEKAAKPAPADAVKKPAEVPTKGAQPAPEVPAQLTSKRKVRPLKTLEKSVEQTKASKEMVTEARTGDGLKGSARGRKQGDPSPKRAIAVRKMRSKEGQQNKPPMRYSIVETDFGDDETKNFGKRNEFASLTSLYEIKTLATVSGDFDNTENEEPGLDITPPTVISESNEKWLAIAVGDDVSIFSSNFDLEHLFTQPFKNGTNIRGIGWLADSHILAVVSASMEVTFLSAKLNTVIVTMDLPTSTPCTEAVLSSDVVNDTCYLSVVRENGEAFALRINNWAQLINATKETLTECCESLSTAEITTTSSKYLPRSVVNKGDSFLLIPQGKQPLQISSVAKPKFYPLGDSDTAESYVRARRCSNGRFLMGLTMEGLFVVTDLWTFATVLEKSIRTNPSELFLDFMFVDKPGIGPKLGTIAVVVQCGDHMEMQVRSMKTLEVAYRVTVTSGTTLLPVSETADRVILLVEPFASKTLSDEDAVKLREIVESQPEMKLQRLIARNQLDQAEQFATQFGLDVQKVHVARMEYLFSQSTINDSDEDFKKLMKSFEAVKDHNMVGEICFSGAITFDKYDRIIGLLAYAKKRAITDSETIDRLAQASYILASYRLIMGPENARFDVGSMWQDFVAGVQGEGEWCELFFSMLGDGLVKEAQILWNRHITYIAPHFNNVENEEATEATMKRFFETLRNAVLENLSIWRDTIAFLEYDFVPICLSKMSKEICPLLVDYLLSLARDLETLDSENFPLNALHATSTFERILLKQVDETITATRQAELGYVGCQLRSDAHGKVSRLTELDTYTANLKEIHRLKTVYECPLSYSTFVGLTSEQICHQILQQSVQNPNFMKNVERYARQYMAEHNLEPDETLYRYVEAESSRSRNLVGRSSAWHDQCLLVSETIENLSIRCKAVCMIAKGAHLPWSRRLSEAVQFVLKNPQVDMDIKKSLEAICRTAEMGQILMSYSTPLGMLDTVLGKEYSFIKFIRFMFTHDRYSLAQRLVDAVKMVETYCQLFEKHSPLVSLVRVYVLYAEYLQKCGTQELTVLQFLEELRAEKGEKFLFDVASRLIGDWQREIDSGIVVWTEASVARRMGLITATKSVILRFMPNNDRYMGMYENLCSIQKLQETYNMYVTTPQLENKDWRDGALKNFIVREERSLLEVIAFSGVLRMSRDEASRLSIKLAVDSGNPIGALTIVRDALRCVSDASPALAEVCVHGCEFVLWRLQETLGNGSESPAEPEVVEQSVDSVVILSRVLRILEPVTSHSLNLQESVTRMYGYANIFMQLVNQCMLDDAESDSSSQKEQSKSDDVASAENRIYGVRRRVGVYQMRSEGPLFSRMEAIASISAVAQSVVRADKLDEETRDRMYAEQATKWCDLFNFLSLSNQDLLEYQARVYAATLPCFTSGHMEELGRDGGLKGPIRNVCLRALQAHPCDLWTPCTLLSSLSPQTIEEVVLELRNVLSNRKSPQTMLNFLRTVQFASILTQNNAPEKMLTDTFIKTLWAKRLGKAGLSPTLPRKAIDAAICDFAKHKLDPNIVVEYVDEFCGVHQLQAQLLNYAIELVQLASAAKEQQEITAFLEVAHQALKVNEIPIAADKSLEAFRNILYTICPYNYQVLSFIICHLKSVSSNQEEEVFVAGCSAVLDFLMETKRQNTISKAELVWYTNREKQLVNDKKDPTIENFGEYCRCYFEKGTRPASRDTTTTSFTEEDQERNLYERDMLVIAMPPEAKRRLPFHPFLYLAAGDIEKFLVPVVEKELDIYNVVCWQAVLRSVSWLKTSSYFSRSRLLSVAVGRISAEVIAKGQDLSPVEEKTIQTLLMQTPSRNAVVNCVAVCFKKLPLCETKIRLMEMGRDVAQHWLAVPDIEPAMDLAERMAIEEQVSRLSTAIEKYNTELILKKSGLYNEKTCDLIESPAELIGHIYTNCIEWKSAKDREQKMAVVELLAKANHLRNLPQIQEELVMSWLIADKVDDAYAVDPNDTMGNAGLDIGMSSSDENELFLLPFFDVTVDRIVYVLKLINMDKIMGDLITYLRRDASTVAGGFRTIVRAACVLLRAYTNTQLKKVNYDHVKICVDLEAVLYGRLLDLAHVDIPLDTFRRQEKSVVVRGLVAPGTRWTPQLAFLVASLIVDNEIADRSVVEMVLNRLQSSQKREMFVTLLTFCRQEKKLHRTKNLAMMWARAVDWSLGSIENVTGEMLDEFEHWFYFAVSCPVEGGRSFDSIRNALRARNYVVAAYLIAIVASFTQRCQPLDYTTVNPHQELMFNWTKAGLKDVPMEV</sequence>
<dbReference type="Gene3D" id="1.10.510.10">
    <property type="entry name" value="Transferase(Phosphotransferase) domain 1"/>
    <property type="match status" value="1"/>
</dbReference>
<dbReference type="GO" id="GO:0031267">
    <property type="term" value="F:small GTPase binding"/>
    <property type="evidence" value="ECO:0007669"/>
    <property type="project" value="TreeGrafter"/>
</dbReference>
<evidence type="ECO:0000259" key="2">
    <source>
        <dbReference type="PROSITE" id="PS50011"/>
    </source>
</evidence>
<dbReference type="Proteomes" id="UP000024635">
    <property type="component" value="Unassembled WGS sequence"/>
</dbReference>
<dbReference type="PANTHER" id="PTHR15688:SF1">
    <property type="entry name" value="KINETOCHORE-ASSOCIATED PROTEIN 1"/>
    <property type="match status" value="1"/>
</dbReference>
<dbReference type="GO" id="GO:0005828">
    <property type="term" value="C:kinetochore microtubule"/>
    <property type="evidence" value="ECO:0007669"/>
    <property type="project" value="TreeGrafter"/>
</dbReference>
<keyword evidence="4" id="KW-1185">Reference proteome</keyword>
<dbReference type="PROSITE" id="PS50011">
    <property type="entry name" value="PROTEIN_KINASE_DOM"/>
    <property type="match status" value="1"/>
</dbReference>
<dbReference type="PROSITE" id="PS00108">
    <property type="entry name" value="PROTEIN_KINASE_ST"/>
    <property type="match status" value="1"/>
</dbReference>
<dbReference type="GO" id="GO:0005524">
    <property type="term" value="F:ATP binding"/>
    <property type="evidence" value="ECO:0007669"/>
    <property type="project" value="InterPro"/>
</dbReference>
<dbReference type="GO" id="GO:1990423">
    <property type="term" value="C:RZZ complex"/>
    <property type="evidence" value="ECO:0007669"/>
    <property type="project" value="TreeGrafter"/>
</dbReference>
<dbReference type="InterPro" id="IPR052802">
    <property type="entry name" value="KNTC1"/>
</dbReference>
<evidence type="ECO:0000256" key="1">
    <source>
        <dbReference type="SAM" id="MobiDB-lite"/>
    </source>
</evidence>
<dbReference type="SUPFAM" id="SSF56112">
    <property type="entry name" value="Protein kinase-like (PK-like)"/>
    <property type="match status" value="1"/>
</dbReference>
<dbReference type="OrthoDB" id="5868545at2759"/>
<dbReference type="InterPro" id="IPR055403">
    <property type="entry name" value="ARM_KNTC1_1st"/>
</dbReference>
<dbReference type="InterPro" id="IPR000719">
    <property type="entry name" value="Prot_kinase_dom"/>
</dbReference>
<dbReference type="GO" id="GO:1903394">
    <property type="term" value="P:protein localization to kinetochore involved in kinetochore assembly"/>
    <property type="evidence" value="ECO:0007669"/>
    <property type="project" value="TreeGrafter"/>
</dbReference>
<gene>
    <name evidence="3" type="primary">Acey_s0233.g3084</name>
    <name evidence="3" type="synonym">Acey-rod-1</name>
    <name evidence="3" type="ORF">Y032_0233g3084</name>
</gene>
<dbReference type="PANTHER" id="PTHR15688">
    <property type="entry name" value="KINETOCHORE-ASSOCIATED PROTEIN 1"/>
    <property type="match status" value="1"/>
</dbReference>
<dbReference type="GO" id="GO:0007094">
    <property type="term" value="P:mitotic spindle assembly checkpoint signaling"/>
    <property type="evidence" value="ECO:0007669"/>
    <property type="project" value="TreeGrafter"/>
</dbReference>
<proteinExistence type="predicted"/>
<protein>
    <recommendedName>
        <fullName evidence="2">Protein kinase domain-containing protein</fullName>
    </recommendedName>
</protein>
<accession>A0A016SG66</accession>